<evidence type="ECO:0000256" key="1">
    <source>
        <dbReference type="SAM" id="MobiDB-lite"/>
    </source>
</evidence>
<gene>
    <name evidence="2" type="ORF">GCM10009535_48910</name>
</gene>
<reference evidence="3" key="1">
    <citation type="journal article" date="2019" name="Int. J. Syst. Evol. Microbiol.">
        <title>The Global Catalogue of Microorganisms (GCM) 10K type strain sequencing project: providing services to taxonomists for standard genome sequencing and annotation.</title>
        <authorList>
            <consortium name="The Broad Institute Genomics Platform"/>
            <consortium name="The Broad Institute Genome Sequencing Center for Infectious Disease"/>
            <person name="Wu L."/>
            <person name="Ma J."/>
        </authorList>
    </citation>
    <scope>NUCLEOTIDE SEQUENCE [LARGE SCALE GENOMIC DNA]</scope>
    <source>
        <strain evidence="3">JCM 10367</strain>
    </source>
</reference>
<evidence type="ECO:0000313" key="2">
    <source>
        <dbReference type="EMBL" id="GAA0663505.1"/>
    </source>
</evidence>
<dbReference type="EMBL" id="BAAAGU010000058">
    <property type="protein sequence ID" value="GAA0663505.1"/>
    <property type="molecule type" value="Genomic_DNA"/>
</dbReference>
<keyword evidence="3" id="KW-1185">Reference proteome</keyword>
<comment type="caution">
    <text evidence="2">The sequence shown here is derived from an EMBL/GenBank/DDBJ whole genome shotgun (WGS) entry which is preliminary data.</text>
</comment>
<dbReference type="Proteomes" id="UP001500724">
    <property type="component" value="Unassembled WGS sequence"/>
</dbReference>
<feature type="region of interest" description="Disordered" evidence="1">
    <location>
        <begin position="31"/>
        <end position="54"/>
    </location>
</feature>
<organism evidence="2 3">
    <name type="scientific">Streptomyces thermocarboxydovorans</name>
    <dbReference type="NCBI Taxonomy" id="59298"/>
    <lineage>
        <taxon>Bacteria</taxon>
        <taxon>Bacillati</taxon>
        <taxon>Actinomycetota</taxon>
        <taxon>Actinomycetes</taxon>
        <taxon>Kitasatosporales</taxon>
        <taxon>Streptomycetaceae</taxon>
        <taxon>Streptomyces</taxon>
    </lineage>
</organism>
<accession>A0ABP3STQ9</accession>
<sequence>MWGDWDGWGVCAAWEACEIWESIVTAPAGARCGAGSGGPGEAVTAEKGGRSAPS</sequence>
<protein>
    <submittedName>
        <fullName evidence="2">Uncharacterized protein</fullName>
    </submittedName>
</protein>
<name>A0ABP3STQ9_9ACTN</name>
<proteinExistence type="predicted"/>
<evidence type="ECO:0000313" key="3">
    <source>
        <dbReference type="Proteomes" id="UP001500724"/>
    </source>
</evidence>